<evidence type="ECO:0000256" key="2">
    <source>
        <dbReference type="SAM" id="MobiDB-lite"/>
    </source>
</evidence>
<evidence type="ECO:0000256" key="1">
    <source>
        <dbReference type="SAM" id="Coils"/>
    </source>
</evidence>
<accession>A0A367KXU4</accession>
<dbReference type="AlphaFoldDB" id="A0A367KXU4"/>
<keyword evidence="4" id="KW-1185">Reference proteome</keyword>
<feature type="coiled-coil region" evidence="1">
    <location>
        <begin position="39"/>
        <end position="87"/>
    </location>
</feature>
<sequence length="325" mass="36551">MSTLQDQIYTDTSDMDVSEDESLPAEDVDSVSSFCTAPCTAEDSSLQEMENEVDRLTEQLNGIDRDNSKIIKELEELQKEQKSMRIAFLEIQARSSLGRNARQTRPTPSSVKTTVSVINSPSITNASSAVNAPSAMNVSSVRNVPIVKEPSSKPVSLPVNKPFFSNNVTPINKSVVVPSTATKAERQMELRKAYERLLQDRQHSKKTAHEIKKRMEPLRAQIKKIELDKVDGVNWNADVKKKLANLLDRVSSEEVLHQTQEQNIKGFTAEVNALVEKSRQEGISLHQIKRSILLDNSQERPLKIEVDNSDNRPNVSKYMKMVYTE</sequence>
<feature type="region of interest" description="Disordered" evidence="2">
    <location>
        <begin position="1"/>
        <end position="30"/>
    </location>
</feature>
<organism evidence="3 4">
    <name type="scientific">Rhizopus stolonifer</name>
    <name type="common">Rhizopus nigricans</name>
    <dbReference type="NCBI Taxonomy" id="4846"/>
    <lineage>
        <taxon>Eukaryota</taxon>
        <taxon>Fungi</taxon>
        <taxon>Fungi incertae sedis</taxon>
        <taxon>Mucoromycota</taxon>
        <taxon>Mucoromycotina</taxon>
        <taxon>Mucoromycetes</taxon>
        <taxon>Mucorales</taxon>
        <taxon>Mucorineae</taxon>
        <taxon>Rhizopodaceae</taxon>
        <taxon>Rhizopus</taxon>
    </lineage>
</organism>
<protein>
    <submittedName>
        <fullName evidence="3">Uncharacterized protein</fullName>
    </submittedName>
</protein>
<dbReference type="EMBL" id="PJQM01000062">
    <property type="protein sequence ID" value="RCI06930.1"/>
    <property type="molecule type" value="Genomic_DNA"/>
</dbReference>
<name>A0A367KXU4_RHIST</name>
<evidence type="ECO:0000313" key="4">
    <source>
        <dbReference type="Proteomes" id="UP000253551"/>
    </source>
</evidence>
<keyword evidence="1" id="KW-0175">Coiled coil</keyword>
<feature type="compositionally biased region" description="Acidic residues" evidence="2">
    <location>
        <begin position="13"/>
        <end position="29"/>
    </location>
</feature>
<comment type="caution">
    <text evidence="3">The sequence shown here is derived from an EMBL/GenBank/DDBJ whole genome shotgun (WGS) entry which is preliminary data.</text>
</comment>
<dbReference type="Proteomes" id="UP000253551">
    <property type="component" value="Unassembled WGS sequence"/>
</dbReference>
<reference evidence="3 4" key="1">
    <citation type="journal article" date="2018" name="G3 (Bethesda)">
        <title>Phylogenetic and Phylogenomic Definition of Rhizopus Species.</title>
        <authorList>
            <person name="Gryganskyi A.P."/>
            <person name="Golan J."/>
            <person name="Dolatabadi S."/>
            <person name="Mondo S."/>
            <person name="Robb S."/>
            <person name="Idnurm A."/>
            <person name="Muszewska A."/>
            <person name="Steczkiewicz K."/>
            <person name="Masonjones S."/>
            <person name="Liao H.L."/>
            <person name="Gajdeczka M.T."/>
            <person name="Anike F."/>
            <person name="Vuek A."/>
            <person name="Anishchenko I.M."/>
            <person name="Voigt K."/>
            <person name="de Hoog G.S."/>
            <person name="Smith M.E."/>
            <person name="Heitman J."/>
            <person name="Vilgalys R."/>
            <person name="Stajich J.E."/>
        </authorList>
    </citation>
    <scope>NUCLEOTIDE SEQUENCE [LARGE SCALE GENOMIC DNA]</scope>
    <source>
        <strain evidence="3 4">LSU 92-RS-03</strain>
    </source>
</reference>
<proteinExistence type="predicted"/>
<gene>
    <name evidence="3" type="ORF">CU098_013917</name>
</gene>
<evidence type="ECO:0000313" key="3">
    <source>
        <dbReference type="EMBL" id="RCI06930.1"/>
    </source>
</evidence>
<feature type="compositionally biased region" description="Polar residues" evidence="2">
    <location>
        <begin position="1"/>
        <end position="12"/>
    </location>
</feature>